<reference evidence="5" key="1">
    <citation type="submission" date="2019-09" db="EMBL/GenBank/DDBJ databases">
        <authorList>
            <person name="Teo W.F.A."/>
            <person name="Duangmal K."/>
        </authorList>
    </citation>
    <scope>NUCLEOTIDE SEQUENCE [LARGE SCALE GENOMIC DNA]</scope>
    <source>
        <strain evidence="5">K81G1</strain>
    </source>
</reference>
<evidence type="ECO:0000259" key="4">
    <source>
        <dbReference type="SMART" id="SM00922"/>
    </source>
</evidence>
<dbReference type="RefSeq" id="WP_144754041.1">
    <property type="nucleotide sequence ID" value="NZ_VMNW02000095.1"/>
</dbReference>
<dbReference type="SMART" id="SM00922">
    <property type="entry name" value="MR_MLE"/>
    <property type="match status" value="1"/>
</dbReference>
<keyword evidence="3" id="KW-0460">Magnesium</keyword>
<dbReference type="GO" id="GO:0000287">
    <property type="term" value="F:magnesium ion binding"/>
    <property type="evidence" value="ECO:0007669"/>
    <property type="project" value="TreeGrafter"/>
</dbReference>
<dbReference type="InterPro" id="IPR013341">
    <property type="entry name" value="Mandelate_racemase_N_dom"/>
</dbReference>
<name>A0A5N0URG5_9PSEU</name>
<dbReference type="InterPro" id="IPR036849">
    <property type="entry name" value="Enolase-like_C_sf"/>
</dbReference>
<dbReference type="AlphaFoldDB" id="A0A5N0URG5"/>
<sequence length="372" mass="40797">MKIVDVKATVLNGPEQEFRWKEEWEGRKLGFVLLRIIAEDGIEGHCIAYLVGPGQMEDALPRVRATLVGRDPHDVEAISYELTDKLVSPSAVASTVDIALWDLIGKIHETPVYQLLGAARHKVRAYASTVWYPEVQDYVDLALKCREEGFTAYKIHAFGVPDKDIEVCRAVREGVGDSMDLMLDPVNAYDRAGAMRVGRVLDELDFYWYEAPIPDSDLDGLADLSRALDLPVSAAESIAGGLRYLPPYLVRNAGDTFRGIGDFIGGISAMKKSAALCEAFGTKYEPHSYGSTLIQAAHFHVMLAIHNCDFIELPVPTGILDGGMKDALRVNAEGFVDAPVKPGLGYEIDEDEIANLTVRELEVSAFSTHTGV</sequence>
<evidence type="ECO:0000313" key="5">
    <source>
        <dbReference type="EMBL" id="KAA9151861.1"/>
    </source>
</evidence>
<dbReference type="InterPro" id="IPR046945">
    <property type="entry name" value="RHMD-like"/>
</dbReference>
<dbReference type="PANTHER" id="PTHR13794">
    <property type="entry name" value="ENOLASE SUPERFAMILY, MANDELATE RACEMASE"/>
    <property type="match status" value="1"/>
</dbReference>
<proteinExistence type="predicted"/>
<evidence type="ECO:0000256" key="2">
    <source>
        <dbReference type="ARBA" id="ARBA00022723"/>
    </source>
</evidence>
<dbReference type="Gene3D" id="3.20.20.120">
    <property type="entry name" value="Enolase-like C-terminal domain"/>
    <property type="match status" value="1"/>
</dbReference>
<accession>A0A5N0URG5</accession>
<gene>
    <name evidence="5" type="ORF">FPZ12_038125</name>
</gene>
<evidence type="ECO:0000256" key="1">
    <source>
        <dbReference type="ARBA" id="ARBA00001946"/>
    </source>
</evidence>
<dbReference type="GO" id="GO:0016052">
    <property type="term" value="P:carbohydrate catabolic process"/>
    <property type="evidence" value="ECO:0007669"/>
    <property type="project" value="TreeGrafter"/>
</dbReference>
<dbReference type="Pfam" id="PF02746">
    <property type="entry name" value="MR_MLE_N"/>
    <property type="match status" value="1"/>
</dbReference>
<organism evidence="5 6">
    <name type="scientific">Amycolatopsis acidicola</name>
    <dbReference type="NCBI Taxonomy" id="2596893"/>
    <lineage>
        <taxon>Bacteria</taxon>
        <taxon>Bacillati</taxon>
        <taxon>Actinomycetota</taxon>
        <taxon>Actinomycetes</taxon>
        <taxon>Pseudonocardiales</taxon>
        <taxon>Pseudonocardiaceae</taxon>
        <taxon>Amycolatopsis</taxon>
    </lineage>
</organism>
<dbReference type="InterPro" id="IPR029065">
    <property type="entry name" value="Enolase_C-like"/>
</dbReference>
<dbReference type="GO" id="GO:0016836">
    <property type="term" value="F:hydro-lyase activity"/>
    <property type="evidence" value="ECO:0007669"/>
    <property type="project" value="TreeGrafter"/>
</dbReference>
<comment type="cofactor">
    <cofactor evidence="1">
        <name>Mg(2+)</name>
        <dbReference type="ChEBI" id="CHEBI:18420"/>
    </cofactor>
</comment>
<keyword evidence="2" id="KW-0479">Metal-binding</keyword>
<dbReference type="OrthoDB" id="5241672at2"/>
<dbReference type="SUPFAM" id="SSF54826">
    <property type="entry name" value="Enolase N-terminal domain-like"/>
    <property type="match status" value="1"/>
</dbReference>
<dbReference type="Proteomes" id="UP000319769">
    <property type="component" value="Unassembled WGS sequence"/>
</dbReference>
<dbReference type="PANTHER" id="PTHR13794:SF58">
    <property type="entry name" value="MITOCHONDRIAL ENOLASE SUPERFAMILY MEMBER 1"/>
    <property type="match status" value="1"/>
</dbReference>
<protein>
    <recommendedName>
        <fullName evidence="4">Mandelate racemase/muconate lactonizing enzyme C-terminal domain-containing protein</fullName>
    </recommendedName>
</protein>
<dbReference type="SFLD" id="SFLDS00001">
    <property type="entry name" value="Enolase"/>
    <property type="match status" value="1"/>
</dbReference>
<evidence type="ECO:0000256" key="3">
    <source>
        <dbReference type="ARBA" id="ARBA00022842"/>
    </source>
</evidence>
<dbReference type="SUPFAM" id="SSF51604">
    <property type="entry name" value="Enolase C-terminal domain-like"/>
    <property type="match status" value="1"/>
</dbReference>
<dbReference type="InterPro" id="IPR013342">
    <property type="entry name" value="Mandelate_racemase_C"/>
</dbReference>
<dbReference type="EMBL" id="VMNW02000095">
    <property type="protein sequence ID" value="KAA9151861.1"/>
    <property type="molecule type" value="Genomic_DNA"/>
</dbReference>
<dbReference type="Gene3D" id="3.30.390.10">
    <property type="entry name" value="Enolase-like, N-terminal domain"/>
    <property type="match status" value="1"/>
</dbReference>
<comment type="caution">
    <text evidence="5">The sequence shown here is derived from an EMBL/GenBank/DDBJ whole genome shotgun (WGS) entry which is preliminary data.</text>
</comment>
<keyword evidence="6" id="KW-1185">Reference proteome</keyword>
<dbReference type="Pfam" id="PF13378">
    <property type="entry name" value="MR_MLE_C"/>
    <property type="match status" value="1"/>
</dbReference>
<evidence type="ECO:0000313" key="6">
    <source>
        <dbReference type="Proteomes" id="UP000319769"/>
    </source>
</evidence>
<feature type="domain" description="Mandelate racemase/muconate lactonizing enzyme C-terminal" evidence="4">
    <location>
        <begin position="135"/>
        <end position="231"/>
    </location>
</feature>
<dbReference type="InterPro" id="IPR029017">
    <property type="entry name" value="Enolase-like_N"/>
</dbReference>